<reference evidence="3 4" key="1">
    <citation type="submission" date="2020-08" db="EMBL/GenBank/DDBJ databases">
        <title>Genomic Encyclopedia of Type Strains, Phase IV (KMG-IV): sequencing the most valuable type-strain genomes for metagenomic binning, comparative biology and taxonomic classification.</title>
        <authorList>
            <person name="Goeker M."/>
        </authorList>
    </citation>
    <scope>NUCLEOTIDE SEQUENCE [LARGE SCALE GENOMIC DNA]</scope>
    <source>
        <strain evidence="3 4">YIM 65646</strain>
    </source>
</reference>
<proteinExistence type="predicted"/>
<feature type="chain" id="PRO_5038364783" description="Copper chaperone PCu(A)C" evidence="2">
    <location>
        <begin position="28"/>
        <end position="215"/>
    </location>
</feature>
<dbReference type="InterPro" id="IPR036182">
    <property type="entry name" value="PCuAC_sf"/>
</dbReference>
<dbReference type="Gene3D" id="2.60.40.1890">
    <property type="entry name" value="PCu(A)C copper chaperone"/>
    <property type="match status" value="1"/>
</dbReference>
<accession>A0A841FJL1</accession>
<evidence type="ECO:0000256" key="1">
    <source>
        <dbReference type="SAM" id="MobiDB-lite"/>
    </source>
</evidence>
<gene>
    <name evidence="3" type="ORF">HNR73_005377</name>
</gene>
<name>A0A841FJL1_9ACTN</name>
<dbReference type="AlphaFoldDB" id="A0A841FJL1"/>
<evidence type="ECO:0000313" key="3">
    <source>
        <dbReference type="EMBL" id="MBB6037501.1"/>
    </source>
</evidence>
<dbReference type="RefSeq" id="WP_184790314.1">
    <property type="nucleotide sequence ID" value="NZ_BONT01000093.1"/>
</dbReference>
<protein>
    <recommendedName>
        <fullName evidence="5">Copper chaperone PCu(A)C</fullName>
    </recommendedName>
</protein>
<feature type="compositionally biased region" description="Basic and acidic residues" evidence="1">
    <location>
        <begin position="201"/>
        <end position="215"/>
    </location>
</feature>
<feature type="region of interest" description="Disordered" evidence="1">
    <location>
        <begin position="92"/>
        <end position="135"/>
    </location>
</feature>
<feature type="region of interest" description="Disordered" evidence="1">
    <location>
        <begin position="192"/>
        <end position="215"/>
    </location>
</feature>
<sequence>MTVRIARIGASLTAAAALVIGVSACSAGQVTQTADTVAAVPGANLQVGEYIMMNDVMITYPGPQGYPSGGTASMILRIFNNGPDADVLKAVSVSPGEGGSPGASDVRLVNGGGAPAPSDSGSPSADASGGPVTTPGSSAINVTILPNDKQALVPGEGPYLEVSGLSGAFKPGQSLLVTFEFERAGTKQAEIPMGLPTVPGERSHAEFPEAEGEGH</sequence>
<evidence type="ECO:0008006" key="5">
    <source>
        <dbReference type="Google" id="ProtNLM"/>
    </source>
</evidence>
<organism evidence="3 4">
    <name type="scientific">Phytomonospora endophytica</name>
    <dbReference type="NCBI Taxonomy" id="714109"/>
    <lineage>
        <taxon>Bacteria</taxon>
        <taxon>Bacillati</taxon>
        <taxon>Actinomycetota</taxon>
        <taxon>Actinomycetes</taxon>
        <taxon>Micromonosporales</taxon>
        <taxon>Micromonosporaceae</taxon>
        <taxon>Phytomonospora</taxon>
    </lineage>
</organism>
<feature type="signal peptide" evidence="2">
    <location>
        <begin position="1"/>
        <end position="27"/>
    </location>
</feature>
<evidence type="ECO:0000256" key="2">
    <source>
        <dbReference type="SAM" id="SignalP"/>
    </source>
</evidence>
<comment type="caution">
    <text evidence="3">The sequence shown here is derived from an EMBL/GenBank/DDBJ whole genome shotgun (WGS) entry which is preliminary data.</text>
</comment>
<evidence type="ECO:0000313" key="4">
    <source>
        <dbReference type="Proteomes" id="UP000548476"/>
    </source>
</evidence>
<keyword evidence="2" id="KW-0732">Signal</keyword>
<dbReference type="PROSITE" id="PS51257">
    <property type="entry name" value="PROKAR_LIPOPROTEIN"/>
    <property type="match status" value="1"/>
</dbReference>
<keyword evidence="4" id="KW-1185">Reference proteome</keyword>
<feature type="compositionally biased region" description="Low complexity" evidence="1">
    <location>
        <begin position="115"/>
        <end position="131"/>
    </location>
</feature>
<dbReference type="EMBL" id="JACHGT010000012">
    <property type="protein sequence ID" value="MBB6037501.1"/>
    <property type="molecule type" value="Genomic_DNA"/>
</dbReference>
<dbReference type="Proteomes" id="UP000548476">
    <property type="component" value="Unassembled WGS sequence"/>
</dbReference>